<evidence type="ECO:0000313" key="15">
    <source>
        <dbReference type="WBParaSite" id="PTRK_0000381100.1"/>
    </source>
</evidence>
<evidence type="ECO:0000256" key="6">
    <source>
        <dbReference type="ARBA" id="ARBA00022491"/>
    </source>
</evidence>
<evidence type="ECO:0000256" key="11">
    <source>
        <dbReference type="PROSITE-ProRule" id="PRU00176"/>
    </source>
</evidence>
<dbReference type="GO" id="GO:0005694">
    <property type="term" value="C:chromosome"/>
    <property type="evidence" value="ECO:0007669"/>
    <property type="project" value="UniProtKB-SubCell"/>
</dbReference>
<evidence type="ECO:0000256" key="2">
    <source>
        <dbReference type="ARBA" id="ARBA00004286"/>
    </source>
</evidence>
<feature type="region of interest" description="Disordered" evidence="12">
    <location>
        <begin position="34"/>
        <end position="59"/>
    </location>
</feature>
<evidence type="ECO:0000256" key="3">
    <source>
        <dbReference type="ARBA" id="ARBA00006120"/>
    </source>
</evidence>
<evidence type="ECO:0000256" key="8">
    <source>
        <dbReference type="ARBA" id="ARBA00023015"/>
    </source>
</evidence>
<keyword evidence="10" id="KW-0539">Nucleus</keyword>
<dbReference type="InterPro" id="IPR033102">
    <property type="entry name" value="NELFE"/>
</dbReference>
<keyword evidence="5" id="KW-0158">Chromosome</keyword>
<name>A0A0N4Z920_PARTI</name>
<dbReference type="SMART" id="SM00360">
    <property type="entry name" value="RRM"/>
    <property type="match status" value="1"/>
</dbReference>
<keyword evidence="8" id="KW-0805">Transcription regulation</keyword>
<evidence type="ECO:0000256" key="5">
    <source>
        <dbReference type="ARBA" id="ARBA00022454"/>
    </source>
</evidence>
<protein>
    <recommendedName>
        <fullName evidence="4">Negative elongation factor E</fullName>
    </recommendedName>
</protein>
<dbReference type="InterPro" id="IPR035979">
    <property type="entry name" value="RBD_domain_sf"/>
</dbReference>
<evidence type="ECO:0000256" key="7">
    <source>
        <dbReference type="ARBA" id="ARBA00022884"/>
    </source>
</evidence>
<reference evidence="15" key="1">
    <citation type="submission" date="2017-02" db="UniProtKB">
        <authorList>
            <consortium name="WormBaseParasite"/>
        </authorList>
    </citation>
    <scope>IDENTIFICATION</scope>
</reference>
<comment type="similarity">
    <text evidence="3">Belongs to the RRM NELF-E family.</text>
</comment>
<comment type="subcellular location">
    <subcellularLocation>
        <location evidence="2">Chromosome</location>
    </subcellularLocation>
    <subcellularLocation>
        <location evidence="1">Nucleus</location>
    </subcellularLocation>
</comment>
<dbReference type="WBParaSite" id="PTRK_0000381100.1">
    <property type="protein sequence ID" value="PTRK_0000381100.1"/>
    <property type="gene ID" value="PTRK_0000381100"/>
</dbReference>
<dbReference type="Pfam" id="PF00076">
    <property type="entry name" value="RRM_1"/>
    <property type="match status" value="1"/>
</dbReference>
<dbReference type="GO" id="GO:0034244">
    <property type="term" value="P:negative regulation of transcription elongation by RNA polymerase II"/>
    <property type="evidence" value="ECO:0007669"/>
    <property type="project" value="TreeGrafter"/>
</dbReference>
<evidence type="ECO:0000256" key="9">
    <source>
        <dbReference type="ARBA" id="ARBA00023163"/>
    </source>
</evidence>
<keyword evidence="14" id="KW-1185">Reference proteome</keyword>
<dbReference type="Proteomes" id="UP000038045">
    <property type="component" value="Unplaced"/>
</dbReference>
<dbReference type="PANTHER" id="PTHR17250:SF0">
    <property type="entry name" value="NEGATIVE ELONGATION FACTOR E"/>
    <property type="match status" value="1"/>
</dbReference>
<evidence type="ECO:0000256" key="4">
    <source>
        <dbReference type="ARBA" id="ARBA00014464"/>
    </source>
</evidence>
<evidence type="ECO:0000256" key="12">
    <source>
        <dbReference type="SAM" id="MobiDB-lite"/>
    </source>
</evidence>
<evidence type="ECO:0000256" key="1">
    <source>
        <dbReference type="ARBA" id="ARBA00004123"/>
    </source>
</evidence>
<keyword evidence="6" id="KW-0678">Repressor</keyword>
<dbReference type="AlphaFoldDB" id="A0A0N4Z920"/>
<feature type="domain" description="RRM" evidence="13">
    <location>
        <begin position="136"/>
        <end position="206"/>
    </location>
</feature>
<accession>A0A0N4Z920</accession>
<organism evidence="14 15">
    <name type="scientific">Parastrongyloides trichosuri</name>
    <name type="common">Possum-specific nematode worm</name>
    <dbReference type="NCBI Taxonomy" id="131310"/>
    <lineage>
        <taxon>Eukaryota</taxon>
        <taxon>Metazoa</taxon>
        <taxon>Ecdysozoa</taxon>
        <taxon>Nematoda</taxon>
        <taxon>Chromadorea</taxon>
        <taxon>Rhabditida</taxon>
        <taxon>Tylenchina</taxon>
        <taxon>Panagrolaimomorpha</taxon>
        <taxon>Strongyloidoidea</taxon>
        <taxon>Strongyloididae</taxon>
        <taxon>Parastrongyloides</taxon>
    </lineage>
</organism>
<dbReference type="STRING" id="131310.A0A0N4Z920"/>
<dbReference type="PROSITE" id="PS50102">
    <property type="entry name" value="RRM"/>
    <property type="match status" value="1"/>
</dbReference>
<dbReference type="InterPro" id="IPR000504">
    <property type="entry name" value="RRM_dom"/>
</dbReference>
<dbReference type="GO" id="GO:0032021">
    <property type="term" value="C:NELF complex"/>
    <property type="evidence" value="ECO:0007669"/>
    <property type="project" value="InterPro"/>
</dbReference>
<evidence type="ECO:0000313" key="14">
    <source>
        <dbReference type="Proteomes" id="UP000038045"/>
    </source>
</evidence>
<dbReference type="GO" id="GO:0003723">
    <property type="term" value="F:RNA binding"/>
    <property type="evidence" value="ECO:0007669"/>
    <property type="project" value="UniProtKB-UniRule"/>
</dbReference>
<keyword evidence="9" id="KW-0804">Transcription</keyword>
<dbReference type="InterPro" id="IPR012677">
    <property type="entry name" value="Nucleotide-bd_a/b_plait_sf"/>
</dbReference>
<sequence>MAFVQSEFTDEEKLFKEKFEFFKQFKIQTNNEKMQVKKSMSTDENGKKPIKRPAENSQTCTSADIVQLMNSGELKSHKKETFKRSKLVGSKRIIETVSFDSIRETEDTPITVEQENPSISTEPQKVEKKRLGVVQNTAYISGNNLEYYDTKEVCERFGNIIKVYVTQDKKSAFVEFDNRESAEQAVKELNFTMINGSMIKTNFARPR</sequence>
<evidence type="ECO:0000259" key="13">
    <source>
        <dbReference type="PROSITE" id="PS50102"/>
    </source>
</evidence>
<dbReference type="PANTHER" id="PTHR17250">
    <property type="entry name" value="NEGATIVE ELONGATION FACTOR E"/>
    <property type="match status" value="1"/>
</dbReference>
<keyword evidence="7 11" id="KW-0694">RNA-binding</keyword>
<dbReference type="SUPFAM" id="SSF54928">
    <property type="entry name" value="RNA-binding domain, RBD"/>
    <property type="match status" value="1"/>
</dbReference>
<proteinExistence type="inferred from homology"/>
<evidence type="ECO:0000256" key="10">
    <source>
        <dbReference type="ARBA" id="ARBA00023242"/>
    </source>
</evidence>
<dbReference type="Gene3D" id="3.30.70.330">
    <property type="match status" value="1"/>
</dbReference>